<dbReference type="InterPro" id="IPR041106">
    <property type="entry name" value="XRN1_D2_D3"/>
</dbReference>
<dbReference type="InterPro" id="IPR047007">
    <property type="entry name" value="XRN1_D1_sf"/>
</dbReference>
<dbReference type="InterPro" id="IPR041385">
    <property type="entry name" value="SH3_12"/>
</dbReference>
<feature type="region of interest" description="Disordered" evidence="6">
    <location>
        <begin position="1246"/>
        <end position="1332"/>
    </location>
</feature>
<dbReference type="Gene3D" id="1.25.40.1050">
    <property type="match status" value="1"/>
</dbReference>
<reference evidence="13" key="1">
    <citation type="submission" date="2016-03" db="EMBL/GenBank/DDBJ databases">
        <authorList>
            <person name="Devillers Hugo."/>
        </authorList>
    </citation>
    <scope>NUCLEOTIDE SEQUENCE [LARGE SCALE GENOMIC DNA]</scope>
</reference>
<dbReference type="Gene3D" id="3.40.50.12390">
    <property type="match status" value="2"/>
</dbReference>
<evidence type="ECO:0000313" key="13">
    <source>
        <dbReference type="Proteomes" id="UP000191144"/>
    </source>
</evidence>
<comment type="function">
    <text evidence="5">Multifunctional protein that exhibits several independent functions at different levels of the cellular processes. 5'-3' exonuclease component of the nonsense-mediated mRNA decay (NMD) which is a highly conserved mRNA degradation pathway, an RNA surveillance system whose role is to identify and rid cells of mRNA with premature termination codons and thus prevents accumulation of potentially harmful truncated proteins.</text>
</comment>
<feature type="compositionally biased region" description="Basic residues" evidence="6">
    <location>
        <begin position="1468"/>
        <end position="1488"/>
    </location>
</feature>
<dbReference type="GO" id="GO:0005634">
    <property type="term" value="C:nucleus"/>
    <property type="evidence" value="ECO:0007669"/>
    <property type="project" value="TreeGrafter"/>
</dbReference>
<evidence type="ECO:0000256" key="6">
    <source>
        <dbReference type="SAM" id="MobiDB-lite"/>
    </source>
</evidence>
<evidence type="ECO:0000259" key="8">
    <source>
        <dbReference type="Pfam" id="PF17846"/>
    </source>
</evidence>
<dbReference type="Gene3D" id="6.10.140.950">
    <property type="match status" value="1"/>
</dbReference>
<organism evidence="12 13">
    <name type="scientific">Lachancea meyersii CBS 8951</name>
    <dbReference type="NCBI Taxonomy" id="1266667"/>
    <lineage>
        <taxon>Eukaryota</taxon>
        <taxon>Fungi</taxon>
        <taxon>Dikarya</taxon>
        <taxon>Ascomycota</taxon>
        <taxon>Saccharomycotina</taxon>
        <taxon>Saccharomycetes</taxon>
        <taxon>Saccharomycetales</taxon>
        <taxon>Saccharomycetaceae</taxon>
        <taxon>Lachancea</taxon>
    </lineage>
</organism>
<proteinExistence type="inferred from homology"/>
<evidence type="ECO:0000259" key="7">
    <source>
        <dbReference type="Pfam" id="PF03159"/>
    </source>
</evidence>
<dbReference type="GO" id="GO:0005737">
    <property type="term" value="C:cytoplasm"/>
    <property type="evidence" value="ECO:0007669"/>
    <property type="project" value="UniProtKB-SubCell"/>
</dbReference>
<dbReference type="FunFam" id="3.40.50.12390:FF:000002">
    <property type="entry name" value="5'-3' exoribonuclease 1"/>
    <property type="match status" value="1"/>
</dbReference>
<protein>
    <recommendedName>
        <fullName evidence="5">5'-3' exoribonuclease 1</fullName>
        <ecNumber evidence="5">3.1.13.-</ecNumber>
    </recommendedName>
</protein>
<feature type="domain" description="Xrn1 N-terminal" evidence="7">
    <location>
        <begin position="1"/>
        <end position="227"/>
    </location>
</feature>
<dbReference type="PANTHER" id="PTHR12341:SF7">
    <property type="entry name" value="5'-3' EXORIBONUCLEASE 1"/>
    <property type="match status" value="1"/>
</dbReference>
<name>A0A1G4JPI5_9SACH</name>
<keyword evidence="3 5" id="KW-0269">Exonuclease</keyword>
<dbReference type="Gene3D" id="3.30.1370.250">
    <property type="match status" value="1"/>
</dbReference>
<dbReference type="Pfam" id="PF18334">
    <property type="entry name" value="XRN1_D2_D3"/>
    <property type="match status" value="1"/>
</dbReference>
<dbReference type="EMBL" id="LT598477">
    <property type="protein sequence ID" value="SCU92640.1"/>
    <property type="molecule type" value="Genomic_DNA"/>
</dbReference>
<keyword evidence="5" id="KW-0694">RNA-binding</keyword>
<dbReference type="PIRSF" id="PIRSF006743">
    <property type="entry name" value="Exonuclease_Xnr1"/>
    <property type="match status" value="1"/>
</dbReference>
<evidence type="ECO:0000256" key="5">
    <source>
        <dbReference type="PIRNR" id="PIRNR006743"/>
    </source>
</evidence>
<feature type="domain" description="5'-3' exoribonuclease 1 SH3-like" evidence="9">
    <location>
        <begin position="1164"/>
        <end position="1234"/>
    </location>
</feature>
<dbReference type="Pfam" id="PF18332">
    <property type="entry name" value="XRN1_D1"/>
    <property type="match status" value="1"/>
</dbReference>
<dbReference type="InterPro" id="IPR040992">
    <property type="entry name" value="XRN1_D1"/>
</dbReference>
<dbReference type="Pfam" id="PF17846">
    <property type="entry name" value="XRN_M"/>
    <property type="match status" value="1"/>
</dbReference>
<feature type="compositionally biased region" description="Basic and acidic residues" evidence="6">
    <location>
        <begin position="1278"/>
        <end position="1326"/>
    </location>
</feature>
<dbReference type="PANTHER" id="PTHR12341">
    <property type="entry name" value="5'-&gt;3' EXORIBONUCLEASE"/>
    <property type="match status" value="1"/>
</dbReference>
<keyword evidence="2 5" id="KW-0378">Hydrolase</keyword>
<accession>A0A1G4JPI5</accession>
<evidence type="ECO:0000256" key="3">
    <source>
        <dbReference type="ARBA" id="ARBA00022839"/>
    </source>
</evidence>
<dbReference type="InterPro" id="IPR016494">
    <property type="entry name" value="5_3_exoribonuclease_1"/>
</dbReference>
<keyword evidence="5" id="KW-0866">Nonsense-mediated mRNA decay</keyword>
<dbReference type="InterPro" id="IPR041412">
    <property type="entry name" value="Xrn1_helical"/>
</dbReference>
<comment type="similarity">
    <text evidence="4 5">Belongs to the 5'-3' exonuclease family.</text>
</comment>
<comment type="subcellular location">
    <subcellularLocation>
        <location evidence="5">Cytoplasm</location>
    </subcellularLocation>
</comment>
<dbReference type="Proteomes" id="UP000191144">
    <property type="component" value="Chromosome F"/>
</dbReference>
<feature type="domain" description="Xrn1 helical" evidence="8">
    <location>
        <begin position="271"/>
        <end position="681"/>
    </location>
</feature>
<dbReference type="Gene3D" id="2.30.30.750">
    <property type="match status" value="1"/>
</dbReference>
<dbReference type="InterPro" id="IPR004859">
    <property type="entry name" value="Xrn1_N"/>
</dbReference>
<dbReference type="OrthoDB" id="372487at2759"/>
<dbReference type="GO" id="GO:0016075">
    <property type="term" value="P:rRNA catabolic process"/>
    <property type="evidence" value="ECO:0007669"/>
    <property type="project" value="TreeGrafter"/>
</dbReference>
<feature type="region of interest" description="Disordered" evidence="6">
    <location>
        <begin position="1425"/>
        <end position="1498"/>
    </location>
</feature>
<evidence type="ECO:0000259" key="11">
    <source>
        <dbReference type="Pfam" id="PF18334"/>
    </source>
</evidence>
<keyword evidence="13" id="KW-1185">Reference proteome</keyword>
<keyword evidence="1 5" id="KW-0540">Nuclease</keyword>
<gene>
    <name evidence="12" type="ORF">LAME_0F00848G</name>
</gene>
<dbReference type="CDD" id="cd18673">
    <property type="entry name" value="PIN_XRN1-2-like"/>
    <property type="match status" value="1"/>
</dbReference>
<dbReference type="Gene3D" id="2.170.260.40">
    <property type="match status" value="1"/>
</dbReference>
<dbReference type="Pfam" id="PF03159">
    <property type="entry name" value="XRN_N"/>
    <property type="match status" value="1"/>
</dbReference>
<dbReference type="Pfam" id="PF18129">
    <property type="entry name" value="SH3_12"/>
    <property type="match status" value="1"/>
</dbReference>
<sequence length="1498" mass="170632">MGIPKFFRYISERWPMISQLIDGSQIPEFDNLYLDMNSILHTCTHANDDDVTKRLSEEEVFAKIFAYIDHLFHTIGPKCTFYMAIDGVAPRAKMNQQRARRFRTAMDAEKALQKAIANGEEIPKGEPFDSNCITPGTEFMAKLTQNLKYFIHDKVSNDSAWSSAKIILSGHEVPGEGEHKIMEHIRRLRSQPDYNANTRHCIYGLDADLIMLGLSTHDPHFALLREEVTFGRRQKSQPLEHQNFYLLHISLLREYLELEFSEVADDLQFDYDFERILDDFILVMFVIGNDFLPNLPDLHLNKGAFPVLLQTFKEALRHLDGYINEQGTINLPRFQVWLQYLAKFELMNFEKDDIDVEWFNKQLENISLEGERKRARMGKKLLLKQQKKIVGAVKPWLLKTSSTPFDASSVSGDQVPTFPLDDGIIEENLPFLKELAFDLGLFVAHSQSQNKYYLQLDIDGINPNESEEEHASRIATLRKSIKKYEQAVLVEDSEELESEQKLYGERFEKWRDEYYKDKLEFSYHDEDELRELTENYVEGLQWVLYYYYRGCPSWSWYYKYHYAPRISDVEKGLNQMIKFDKGTPFKPFQQLMAVLPERSKNLIPVAYRPLMYDPKSPIADFYPSEVELDKNGKTADWEAVVKLSFVDETRLIEAMTTMEDKLTVEERNRNRFGTDLIFIYNPQIDDIYKSPLSGFFSDVEHNHCAEREYIPKSMDGLELLYGLPEGAKLGSEALAGFPTLKTLSFDNKLEYNGCTVFQQPSKQQSMLLNIKDAYEESNLTLDEFAKTHLGNVVYTRWPNLRESKVLSITDGQTIFEVSNDRKSPNHKPRVVERRLDDVETKLFNTQKAGLRRNYSVQKGVMLGQIRAIVRVVPVNGLSRNADGAYTKTFSSIEEFYPLQLVVEDVENKDARFMERTPLPVEEEFPEGMNVIFLGDYAYGGKATVDGYSSSTRLKLTVEKHSTEREPSIGKMRAQLDEKMIRYYPSFAVSKKLQIHPLFLSRITSRFMVGGFGERPINFGLEIKFESRHEKVLGYARRNLKGWEYSDMTMALLSEYRKNFPDLFFKLSTQAKDTPSFDKMYPDAKREDLKSLIDNARSWLKNVKQNFVTVSFESDSLTKASMIAVEDEIEKYVAVAPTSSRKQLAKVPREAILDPQVSLSMLRTQRFDLGDRVIYIQNSGKVPLFSKGTVVGYTTIGPRLSVQVLFDHEIVAGNNFGGRLRTKRGLGLDSSFLLNLTNRQFIYHSKASKSVKDSSKKSQKPVRTGQARVSAPGAPVRQGDAETKKKQAHELLTHIKGAKSDAKSDDRKSSEKDSAQQREKAASDEHPQVSSPSDTVIASNIYNAVFNQFSGEGGISAPNQFPHGLPYDVPPPNAVPPHFVGHIPPMGYYPPQSPVPPMMPPHAGNFAQPYQVPGTVQHFNAATLNNGTNNINGTQPPLEFEDGSNRENGDGNAIQHSFRGRGTSGRGRGGFRGRGSTRGRGCGRGRGNHTGRGNANNVA</sequence>
<dbReference type="InterPro" id="IPR047008">
    <property type="entry name" value="XRN1_SH3_sf"/>
</dbReference>
<evidence type="ECO:0000259" key="9">
    <source>
        <dbReference type="Pfam" id="PF18129"/>
    </source>
</evidence>
<dbReference type="InterPro" id="IPR027073">
    <property type="entry name" value="5_3_exoribonuclease"/>
</dbReference>
<evidence type="ECO:0000256" key="2">
    <source>
        <dbReference type="ARBA" id="ARBA00022801"/>
    </source>
</evidence>
<dbReference type="GO" id="GO:0003723">
    <property type="term" value="F:RNA binding"/>
    <property type="evidence" value="ECO:0007669"/>
    <property type="project" value="UniProtKB-KW"/>
</dbReference>
<dbReference type="EC" id="3.1.13.-" evidence="5"/>
<evidence type="ECO:0000256" key="4">
    <source>
        <dbReference type="ARBA" id="ARBA00038299"/>
    </source>
</evidence>
<dbReference type="GO" id="GO:0000184">
    <property type="term" value="P:nuclear-transcribed mRNA catabolic process, nonsense-mediated decay"/>
    <property type="evidence" value="ECO:0007669"/>
    <property type="project" value="UniProtKB-KW"/>
</dbReference>
<evidence type="ECO:0000313" key="12">
    <source>
        <dbReference type="EMBL" id="SCU92640.1"/>
    </source>
</evidence>
<evidence type="ECO:0000256" key="1">
    <source>
        <dbReference type="ARBA" id="ARBA00022722"/>
    </source>
</evidence>
<feature type="domain" description="Exoribonuclease Xrn1 D2/D3" evidence="11">
    <location>
        <begin position="919"/>
        <end position="1146"/>
    </location>
</feature>
<dbReference type="GO" id="GO:0004534">
    <property type="term" value="F:5'-3' RNA exonuclease activity"/>
    <property type="evidence" value="ECO:0007669"/>
    <property type="project" value="TreeGrafter"/>
</dbReference>
<evidence type="ECO:0000259" key="10">
    <source>
        <dbReference type="Pfam" id="PF18332"/>
    </source>
</evidence>
<dbReference type="Gene3D" id="2.30.30.30">
    <property type="match status" value="2"/>
</dbReference>
<keyword evidence="5" id="KW-0963">Cytoplasm</keyword>
<dbReference type="FunFam" id="2.30.30.750:FF:000002">
    <property type="entry name" value="5'-3' exoribonuclease 1"/>
    <property type="match status" value="1"/>
</dbReference>
<feature type="domain" description="5'-3' exoribonuclease 1 D1" evidence="10">
    <location>
        <begin position="722"/>
        <end position="915"/>
    </location>
</feature>
<dbReference type="InterPro" id="IPR014722">
    <property type="entry name" value="Rib_uL2_dom2"/>
</dbReference>